<feature type="transmembrane region" description="Helical" evidence="8">
    <location>
        <begin position="664"/>
        <end position="685"/>
    </location>
</feature>
<keyword evidence="5 8" id="KW-1133">Transmembrane helix</keyword>
<evidence type="ECO:0000259" key="10">
    <source>
        <dbReference type="Pfam" id="PF13967"/>
    </source>
</evidence>
<evidence type="ECO:0000256" key="3">
    <source>
        <dbReference type="ARBA" id="ARBA00022448"/>
    </source>
</evidence>
<dbReference type="GO" id="GO:0005886">
    <property type="term" value="C:plasma membrane"/>
    <property type="evidence" value="ECO:0007669"/>
    <property type="project" value="TreeGrafter"/>
</dbReference>
<keyword evidence="3" id="KW-0813">Transport</keyword>
<feature type="domain" description="CSC1/OSCA1-like cytosolic" evidence="11">
    <location>
        <begin position="217"/>
        <end position="385"/>
    </location>
</feature>
<evidence type="ECO:0000256" key="5">
    <source>
        <dbReference type="ARBA" id="ARBA00022989"/>
    </source>
</evidence>
<evidence type="ECO:0000256" key="7">
    <source>
        <dbReference type="SAM" id="MobiDB-lite"/>
    </source>
</evidence>
<dbReference type="PANTHER" id="PTHR13018">
    <property type="entry name" value="PROBABLE MEMBRANE PROTEIN DUF221-RELATED"/>
    <property type="match status" value="1"/>
</dbReference>
<feature type="transmembrane region" description="Helical" evidence="8">
    <location>
        <begin position="126"/>
        <end position="146"/>
    </location>
</feature>
<evidence type="ECO:0000259" key="9">
    <source>
        <dbReference type="Pfam" id="PF02714"/>
    </source>
</evidence>
<dbReference type="InterPro" id="IPR027815">
    <property type="entry name" value="CSC1/OSCA1-like_cyt"/>
</dbReference>
<keyword evidence="6 8" id="KW-0472">Membrane</keyword>
<feature type="transmembrane region" description="Helical" evidence="8">
    <location>
        <begin position="398"/>
        <end position="425"/>
    </location>
</feature>
<evidence type="ECO:0000256" key="8">
    <source>
        <dbReference type="SAM" id="Phobius"/>
    </source>
</evidence>
<dbReference type="InterPro" id="IPR032880">
    <property type="entry name" value="CSC1/OSCA1-like_N"/>
</dbReference>
<feature type="domain" description="CSC1/OSCA1-like N-terminal transmembrane" evidence="10">
    <location>
        <begin position="41"/>
        <end position="192"/>
    </location>
</feature>
<keyword evidence="4 8" id="KW-0812">Transmembrane</keyword>
<feature type="compositionally biased region" description="Gly residues" evidence="7">
    <location>
        <begin position="983"/>
        <end position="992"/>
    </location>
</feature>
<dbReference type="Pfam" id="PF13967">
    <property type="entry name" value="RSN1_TM"/>
    <property type="match status" value="1"/>
</dbReference>
<dbReference type="Proteomes" id="UP001221413">
    <property type="component" value="Unassembled WGS sequence"/>
</dbReference>
<reference evidence="12" key="1">
    <citation type="submission" date="2023-01" db="EMBL/GenBank/DDBJ databases">
        <title>The chitinases involved in constricting ring structure development in the nematode-trapping fungus Drechslerella dactyloides.</title>
        <authorList>
            <person name="Wang R."/>
            <person name="Zhang L."/>
            <person name="Tang P."/>
            <person name="Li S."/>
            <person name="Liang L."/>
        </authorList>
    </citation>
    <scope>NUCLEOTIDE SEQUENCE</scope>
    <source>
        <strain evidence="12">YMF1.00031</strain>
    </source>
</reference>
<comment type="subcellular location">
    <subcellularLocation>
        <location evidence="1">Membrane</location>
        <topology evidence="1">Multi-pass membrane protein</topology>
    </subcellularLocation>
</comment>
<keyword evidence="13" id="KW-1185">Reference proteome</keyword>
<protein>
    <recommendedName>
        <fullName evidence="14">DUF221-domain-containing protein</fullName>
    </recommendedName>
</protein>
<feature type="transmembrane region" description="Helical" evidence="8">
    <location>
        <begin position="610"/>
        <end position="637"/>
    </location>
</feature>
<dbReference type="InterPro" id="IPR045122">
    <property type="entry name" value="Csc1-like"/>
</dbReference>
<comment type="similarity">
    <text evidence="2">Belongs to the CSC1 (TC 1.A.17) family.</text>
</comment>
<dbReference type="InterPro" id="IPR003864">
    <property type="entry name" value="CSC1/OSCA1-like_7TM"/>
</dbReference>
<feature type="transmembrane region" description="Helical" evidence="8">
    <location>
        <begin position="41"/>
        <end position="62"/>
    </location>
</feature>
<feature type="compositionally biased region" description="Polar residues" evidence="7">
    <location>
        <begin position="875"/>
        <end position="884"/>
    </location>
</feature>
<feature type="compositionally biased region" description="Polar residues" evidence="7">
    <location>
        <begin position="893"/>
        <end position="913"/>
    </location>
</feature>
<dbReference type="Pfam" id="PF02714">
    <property type="entry name" value="RSN1_7TM"/>
    <property type="match status" value="1"/>
</dbReference>
<dbReference type="GO" id="GO:0005227">
    <property type="term" value="F:calcium-activated cation channel activity"/>
    <property type="evidence" value="ECO:0007669"/>
    <property type="project" value="InterPro"/>
</dbReference>
<evidence type="ECO:0008006" key="14">
    <source>
        <dbReference type="Google" id="ProtNLM"/>
    </source>
</evidence>
<organism evidence="12 13">
    <name type="scientific">Drechslerella dactyloides</name>
    <name type="common">Nematode-trapping fungus</name>
    <name type="synonym">Arthrobotrys dactyloides</name>
    <dbReference type="NCBI Taxonomy" id="74499"/>
    <lineage>
        <taxon>Eukaryota</taxon>
        <taxon>Fungi</taxon>
        <taxon>Dikarya</taxon>
        <taxon>Ascomycota</taxon>
        <taxon>Pezizomycotina</taxon>
        <taxon>Orbiliomycetes</taxon>
        <taxon>Orbiliales</taxon>
        <taxon>Orbiliaceae</taxon>
        <taxon>Drechslerella</taxon>
    </lineage>
</organism>
<feature type="compositionally biased region" description="Gly residues" evidence="7">
    <location>
        <begin position="1089"/>
        <end position="1118"/>
    </location>
</feature>
<dbReference type="PANTHER" id="PTHR13018:SF149">
    <property type="entry name" value="DOMAIN PROTEIN, PUTATIVE (AFU_ORTHOLOGUE AFUA_3G11660)-RELATED"/>
    <property type="match status" value="1"/>
</dbReference>
<sequence>MTQSCPWSSPSLFKRQQPDTGKQLLDLLQQGYQAQFAHKSLIAAVGTSFGIAFAIFVLFCLIRPHNAVVYAPRLKHTDAKHAPPPIDNGYFSWLIPVFKCREEDLWDKLGLDAIVFLRFLRLLRNLFAVLSLLCLVMIVVNVGCSVKNKGELGKNPDPLIYTSPRAVHGECLAAHVIMAWVFNIITCLFIWRSYRALLNLKTRYFESSEYQASLQAKTLMVTDVPKKFQSNDGLADIIARIKVDPQLTEDQKARIARDVKELPKMVEEHEMTVRRLESVLAKYLKNPDVLPTNRPTMKPFKDDRKTKGNGKVDAIEYLDERLKLLETRIKEVRSSVDLKQPLPYGFVSFSTMQNAHTVAHAAKGKHPEGTRIVLAPRPTDLLWDNLAKTKGQRRWGKVWGWMLYIFLTIIWIVPNAFIATFLMDISRIGALWPSFAGELYRDKNFWALVQGFAAPLVLSLVLIVLPIVMRRISARQGDFTKTARERHATSKLFSFFIFHQIIVFTIFGVLWTFIAKVISDSSGGATAAAVWESVKKFKFASGVVDALFGVARWFIIYLLQRNLGSLLDLIQLVTLIWRWYSRKFLSPTPREMIEWSAPQHMDFTPYYNYFLFYATIAFTFAPVQPLIIPVACLYFTLDSFFRKYALMYMFATKTESGGLFWRMLVNRILIAASFGNIVTAMIMWVNRVHREGEVGDIKGTIGALIPLLGLIGFKIYVAKTFDDKLYFYTASPASTDAENAAAAEAAQKKHHRDDRLSDRYGHPALTRKLLTPLVHEKAKHVLARVYSIRIGEDNEPFSAVIPLADESVGMMSMQSDKPGHVAHQQLQPPGLEQYNFIKESQLDYHNLGGRERQEFGINFDPAAARPSSTAPTSPNLSAYNSQRPVTPGDLSVAESSGTSRTETQGYFSQQQPGQPMYSALGSPGLGPQQLTLTHGPTARATSPLARGTSSSPGYFSAHEGDSDSDVTGLLGAPQTMGRSTPGGFDGRLGSAGGQEYHQDGQYGSGPPGGFVQSPPVQRPPPPPLSPRSVQSSQPFHHPPPLSPHRQGPLSPGLHGPAGSGFQPYSPTGQQPGGGLQPYSPTSSQASGSGNAGGNAGGVGNGGGSGSGNPWGQGQGQGQGSSSYEAFRKG</sequence>
<feature type="region of interest" description="Disordered" evidence="7">
    <location>
        <begin position="739"/>
        <end position="759"/>
    </location>
</feature>
<dbReference type="AlphaFoldDB" id="A0AAD6IZ18"/>
<dbReference type="EMBL" id="JAQGDS010000004">
    <property type="protein sequence ID" value="KAJ6261388.1"/>
    <property type="molecule type" value="Genomic_DNA"/>
</dbReference>
<feature type="region of interest" description="Disordered" evidence="7">
    <location>
        <begin position="861"/>
        <end position="1129"/>
    </location>
</feature>
<evidence type="ECO:0000256" key="1">
    <source>
        <dbReference type="ARBA" id="ARBA00004141"/>
    </source>
</evidence>
<feature type="transmembrane region" description="Helical" evidence="8">
    <location>
        <begin position="697"/>
        <end position="717"/>
    </location>
</feature>
<accession>A0AAD6IZ18</accession>
<evidence type="ECO:0000259" key="11">
    <source>
        <dbReference type="Pfam" id="PF14703"/>
    </source>
</evidence>
<evidence type="ECO:0000313" key="12">
    <source>
        <dbReference type="EMBL" id="KAJ6261388.1"/>
    </source>
</evidence>
<feature type="transmembrane region" description="Helical" evidence="8">
    <location>
        <begin position="445"/>
        <end position="469"/>
    </location>
</feature>
<feature type="compositionally biased region" description="Pro residues" evidence="7">
    <location>
        <begin position="1016"/>
        <end position="1025"/>
    </location>
</feature>
<feature type="compositionally biased region" description="Low complexity" evidence="7">
    <location>
        <begin position="861"/>
        <end position="874"/>
    </location>
</feature>
<name>A0AAD6IZ18_DREDA</name>
<evidence type="ECO:0000313" key="13">
    <source>
        <dbReference type="Proteomes" id="UP001221413"/>
    </source>
</evidence>
<evidence type="ECO:0000256" key="4">
    <source>
        <dbReference type="ARBA" id="ARBA00022692"/>
    </source>
</evidence>
<proteinExistence type="inferred from homology"/>
<feature type="transmembrane region" description="Helical" evidence="8">
    <location>
        <begin position="539"/>
        <end position="556"/>
    </location>
</feature>
<evidence type="ECO:0000256" key="6">
    <source>
        <dbReference type="ARBA" id="ARBA00023136"/>
    </source>
</evidence>
<feature type="transmembrane region" description="Helical" evidence="8">
    <location>
        <begin position="490"/>
        <end position="514"/>
    </location>
</feature>
<gene>
    <name evidence="12" type="ORF">Dda_4058</name>
</gene>
<dbReference type="Pfam" id="PF14703">
    <property type="entry name" value="PHM7_cyt"/>
    <property type="match status" value="1"/>
</dbReference>
<feature type="domain" description="CSC1/OSCA1-like 7TM region" evidence="9">
    <location>
        <begin position="398"/>
        <end position="680"/>
    </location>
</feature>
<evidence type="ECO:0000256" key="2">
    <source>
        <dbReference type="ARBA" id="ARBA00007779"/>
    </source>
</evidence>
<comment type="caution">
    <text evidence="12">The sequence shown here is derived from an EMBL/GenBank/DDBJ whole genome shotgun (WGS) entry which is preliminary data.</text>
</comment>
<feature type="transmembrane region" description="Helical" evidence="8">
    <location>
        <begin position="166"/>
        <end position="191"/>
    </location>
</feature>